<feature type="region of interest" description="Disordered" evidence="2">
    <location>
        <begin position="397"/>
        <end position="419"/>
    </location>
</feature>
<reference evidence="4 5" key="1">
    <citation type="submission" date="2016-03" db="EMBL/GenBank/DDBJ databases">
        <title>How can Kluyveromyces marxianus grow so fast - potential evolutionary course in Saccharomyces Complex revealed by comparative genomics.</title>
        <authorList>
            <person name="Mo W."/>
            <person name="Lu W."/>
            <person name="Yang X."/>
            <person name="Qi J."/>
            <person name="Lv H."/>
        </authorList>
    </citation>
    <scope>NUCLEOTIDE SEQUENCE [LARGE SCALE GENOMIC DNA]</scope>
    <source>
        <strain evidence="4 5">FIM1</strain>
    </source>
</reference>
<evidence type="ECO:0000313" key="4">
    <source>
        <dbReference type="EMBL" id="QGN14340.1"/>
    </source>
</evidence>
<evidence type="ECO:0000256" key="1">
    <source>
        <dbReference type="ARBA" id="ARBA00023242"/>
    </source>
</evidence>
<feature type="region of interest" description="Disordered" evidence="2">
    <location>
        <begin position="1"/>
        <end position="217"/>
    </location>
</feature>
<feature type="compositionally biased region" description="Polar residues" evidence="2">
    <location>
        <begin position="130"/>
        <end position="152"/>
    </location>
</feature>
<dbReference type="EMBL" id="CP015055">
    <property type="protein sequence ID" value="QGN14340.1"/>
    <property type="molecule type" value="Genomic_DNA"/>
</dbReference>
<organism evidence="4 5">
    <name type="scientific">Kluyveromyces marxianus</name>
    <name type="common">Yeast</name>
    <name type="synonym">Candida kefyr</name>
    <dbReference type="NCBI Taxonomy" id="4911"/>
    <lineage>
        <taxon>Eukaryota</taxon>
        <taxon>Fungi</taxon>
        <taxon>Dikarya</taxon>
        <taxon>Ascomycota</taxon>
        <taxon>Saccharomycotina</taxon>
        <taxon>Saccharomycetes</taxon>
        <taxon>Saccharomycetales</taxon>
        <taxon>Saccharomycetaceae</taxon>
        <taxon>Kluyveromyces</taxon>
    </lineage>
</organism>
<feature type="domain" description="Hap4 transcription factor heteromerisation" evidence="3">
    <location>
        <begin position="52"/>
        <end position="68"/>
    </location>
</feature>
<reference evidence="4 5" key="2">
    <citation type="submission" date="2019-11" db="EMBL/GenBank/DDBJ databases">
        <authorList>
            <person name="Lu H."/>
        </authorList>
    </citation>
    <scope>NUCLEOTIDE SEQUENCE [LARGE SCALE GENOMIC DNA]</scope>
    <source>
        <strain evidence="4 5">FIM1</strain>
    </source>
</reference>
<feature type="compositionally biased region" description="Low complexity" evidence="2">
    <location>
        <begin position="404"/>
        <end position="415"/>
    </location>
</feature>
<protein>
    <submittedName>
        <fullName evidence="4">Hap4 transcription factor</fullName>
    </submittedName>
</protein>
<proteinExistence type="predicted"/>
<evidence type="ECO:0000259" key="3">
    <source>
        <dbReference type="Pfam" id="PF10297"/>
    </source>
</evidence>
<evidence type="ECO:0000313" key="5">
    <source>
        <dbReference type="Proteomes" id="UP000422736"/>
    </source>
</evidence>
<dbReference type="InterPro" id="IPR018287">
    <property type="entry name" value="Hap4_TF_heteromerisation"/>
</dbReference>
<feature type="compositionally biased region" description="Gly residues" evidence="2">
    <location>
        <begin position="19"/>
        <end position="28"/>
    </location>
</feature>
<keyword evidence="1" id="KW-0539">Nucleus</keyword>
<feature type="compositionally biased region" description="Basic and acidic residues" evidence="2">
    <location>
        <begin position="109"/>
        <end position="125"/>
    </location>
</feature>
<evidence type="ECO:0000256" key="2">
    <source>
        <dbReference type="SAM" id="MobiDB-lite"/>
    </source>
</evidence>
<sequence length="618" mass="66583">MSKPVSVPIESLHGHGHGHSQGSGGGGHHQITIAPNLQPRKHGKPTGITIRTSRHWVLPPRPKPGRRPSPAVSIKQQASASAPASVSASASSVSPGVSSSVSPAPAVKVKTETEEHSVQVKKSDKGGSVTGSRPNANSIPLTNSKSKVQNAKQTRKSEITAKTQVKVKTEHSNAVHSPVSTATAAATAAAAAQPIPSQTPAPVQSADTKKKPSSKTALKKEIQILKMENNKLKQELSDLVGNLQELKRQFPIASPPEDANLLKTQKGVPAAKGKASAVAAAGMTRKRSIIDSDIDMLQAHPLQASSSSVSHHHHHHEVKPEPLDDTEIFLKFDEDDEPHKDLIKNLSSSRMNQTSSLSSRTSFTDDDDLLLSSSTPSSLFSTDLNRTVSNQMFSTSTMVTNTGSSPSSSHTSNKSLQNSQYSDTIETMKFIDGYEQMEFYSKYKLSSNHSQEPLKSVQKLKSDHVASHQDELDCIREEEPVTDLLATGAISASNSTSVTAKPSNPDQDSGMLYFLQKHALSKNPGSKLGDLPIDLDDSLPSSLLLKLGEEDENSFMNLNLKSIDPDDPLNEHVTDTPFVAPTLEELMEEQDDKDSKLLGPENTEQDMDLLKMGIFFTD</sequence>
<feature type="compositionally biased region" description="Polar residues" evidence="2">
    <location>
        <begin position="195"/>
        <end position="206"/>
    </location>
</feature>
<accession>A0ABX6EPY2</accession>
<name>A0ABX6EPY2_KLUMA</name>
<gene>
    <name evidence="4" type="primary">hap4</name>
    <name evidence="4" type="ORF">FIM1_1000</name>
</gene>
<feature type="compositionally biased region" description="Low complexity" evidence="2">
    <location>
        <begin position="78"/>
        <end position="107"/>
    </location>
</feature>
<dbReference type="Pfam" id="PF10297">
    <property type="entry name" value="Hap4_Hap_bind"/>
    <property type="match status" value="1"/>
</dbReference>
<feature type="region of interest" description="Disordered" evidence="2">
    <location>
        <begin position="344"/>
        <end position="367"/>
    </location>
</feature>
<dbReference type="Proteomes" id="UP000422736">
    <property type="component" value="Chromosome 2"/>
</dbReference>
<feature type="compositionally biased region" description="Low complexity" evidence="2">
    <location>
        <begin position="181"/>
        <end position="192"/>
    </location>
</feature>
<feature type="region of interest" description="Disordered" evidence="2">
    <location>
        <begin position="302"/>
        <end position="325"/>
    </location>
</feature>
<keyword evidence="5" id="KW-1185">Reference proteome</keyword>